<evidence type="ECO:0000313" key="2">
    <source>
        <dbReference type="Proteomes" id="UP000010411"/>
    </source>
</evidence>
<evidence type="ECO:0000313" key="1">
    <source>
        <dbReference type="EMBL" id="EKX62017.1"/>
    </source>
</evidence>
<protein>
    <recommendedName>
        <fullName evidence="3">Esterase</fullName>
    </recommendedName>
</protein>
<gene>
    <name evidence="1" type="ORF">STRIP9103_05526</name>
</gene>
<dbReference type="PATRIC" id="fig|698759.3.peg.7281"/>
<name>L1KN32_9ACTN</name>
<organism evidence="1 2">
    <name type="scientific">Streptomyces ipomoeae 91-03</name>
    <dbReference type="NCBI Taxonomy" id="698759"/>
    <lineage>
        <taxon>Bacteria</taxon>
        <taxon>Bacillati</taxon>
        <taxon>Actinomycetota</taxon>
        <taxon>Actinomycetes</taxon>
        <taxon>Kitasatosporales</taxon>
        <taxon>Streptomycetaceae</taxon>
        <taxon>Streptomyces</taxon>
    </lineage>
</organism>
<dbReference type="Proteomes" id="UP000010411">
    <property type="component" value="Unassembled WGS sequence"/>
</dbReference>
<dbReference type="RefSeq" id="WP_009330221.1">
    <property type="nucleotide sequence ID" value="NZ_AEJC01000541.1"/>
</dbReference>
<dbReference type="EMBL" id="AEJC01000541">
    <property type="protein sequence ID" value="EKX62017.1"/>
    <property type="molecule type" value="Genomic_DNA"/>
</dbReference>
<evidence type="ECO:0008006" key="3">
    <source>
        <dbReference type="Google" id="ProtNLM"/>
    </source>
</evidence>
<keyword evidence="2" id="KW-1185">Reference proteome</keyword>
<accession>L1KN32</accession>
<reference evidence="1 2" key="1">
    <citation type="submission" date="2012-11" db="EMBL/GenBank/DDBJ databases">
        <authorList>
            <person name="Huguet-Tapia J.C."/>
            <person name="Durkin A.S."/>
            <person name="Pettis G.S."/>
            <person name="Badger J.H."/>
        </authorList>
    </citation>
    <scope>NUCLEOTIDE SEQUENCE [LARGE SCALE GENOMIC DNA]</scope>
    <source>
        <strain evidence="1 2">91-03</strain>
    </source>
</reference>
<dbReference type="AlphaFoldDB" id="L1KN32"/>
<sequence length="134" mass="13710">MSADGGTIPPYTPACPSLVALQTLTADPMPDGVRGALVRHVSATPAGAFQISWLAADLSGSVPPGRILLSWSPATEGTVDVTAHLGLHGAEVLLATWPGLTGDWSHTIRPTVVEVMGLHSALTLATVVLELLSG</sequence>
<proteinExistence type="predicted"/>
<comment type="caution">
    <text evidence="1">The sequence shown here is derived from an EMBL/GenBank/DDBJ whole genome shotgun (WGS) entry which is preliminary data.</text>
</comment>